<keyword evidence="3" id="KW-1185">Reference proteome</keyword>
<accession>A0A5C3LYH5</accession>
<dbReference type="Proteomes" id="UP000308652">
    <property type="component" value="Unassembled WGS sequence"/>
</dbReference>
<feature type="chain" id="PRO_5022828377" evidence="1">
    <location>
        <begin position="22"/>
        <end position="61"/>
    </location>
</feature>
<evidence type="ECO:0000256" key="1">
    <source>
        <dbReference type="SAM" id="SignalP"/>
    </source>
</evidence>
<dbReference type="AlphaFoldDB" id="A0A5C3LYH5"/>
<feature type="signal peptide" evidence="1">
    <location>
        <begin position="1"/>
        <end position="21"/>
    </location>
</feature>
<protein>
    <submittedName>
        <fullName evidence="2">Uncharacterized protein</fullName>
    </submittedName>
</protein>
<organism evidence="2 3">
    <name type="scientific">Crucibulum laeve</name>
    <dbReference type="NCBI Taxonomy" id="68775"/>
    <lineage>
        <taxon>Eukaryota</taxon>
        <taxon>Fungi</taxon>
        <taxon>Dikarya</taxon>
        <taxon>Basidiomycota</taxon>
        <taxon>Agaricomycotina</taxon>
        <taxon>Agaricomycetes</taxon>
        <taxon>Agaricomycetidae</taxon>
        <taxon>Agaricales</taxon>
        <taxon>Agaricineae</taxon>
        <taxon>Nidulariaceae</taxon>
        <taxon>Crucibulum</taxon>
    </lineage>
</organism>
<name>A0A5C3LYH5_9AGAR</name>
<sequence>MPSKFVALLAIAAFMAGSVLSTPYDTESSLMERDVHDFEEDMFMRRDVDDYEIESRELHDY</sequence>
<reference evidence="2 3" key="1">
    <citation type="journal article" date="2019" name="Nat. Ecol. Evol.">
        <title>Megaphylogeny resolves global patterns of mushroom evolution.</title>
        <authorList>
            <person name="Varga T."/>
            <person name="Krizsan K."/>
            <person name="Foldi C."/>
            <person name="Dima B."/>
            <person name="Sanchez-Garcia M."/>
            <person name="Sanchez-Ramirez S."/>
            <person name="Szollosi G.J."/>
            <person name="Szarkandi J.G."/>
            <person name="Papp V."/>
            <person name="Albert L."/>
            <person name="Andreopoulos W."/>
            <person name="Angelini C."/>
            <person name="Antonin V."/>
            <person name="Barry K.W."/>
            <person name="Bougher N.L."/>
            <person name="Buchanan P."/>
            <person name="Buyck B."/>
            <person name="Bense V."/>
            <person name="Catcheside P."/>
            <person name="Chovatia M."/>
            <person name="Cooper J."/>
            <person name="Damon W."/>
            <person name="Desjardin D."/>
            <person name="Finy P."/>
            <person name="Geml J."/>
            <person name="Haridas S."/>
            <person name="Hughes K."/>
            <person name="Justo A."/>
            <person name="Karasinski D."/>
            <person name="Kautmanova I."/>
            <person name="Kiss B."/>
            <person name="Kocsube S."/>
            <person name="Kotiranta H."/>
            <person name="LaButti K.M."/>
            <person name="Lechner B.E."/>
            <person name="Liimatainen K."/>
            <person name="Lipzen A."/>
            <person name="Lukacs Z."/>
            <person name="Mihaltcheva S."/>
            <person name="Morgado L.N."/>
            <person name="Niskanen T."/>
            <person name="Noordeloos M.E."/>
            <person name="Ohm R.A."/>
            <person name="Ortiz-Santana B."/>
            <person name="Ovrebo C."/>
            <person name="Racz N."/>
            <person name="Riley R."/>
            <person name="Savchenko A."/>
            <person name="Shiryaev A."/>
            <person name="Soop K."/>
            <person name="Spirin V."/>
            <person name="Szebenyi C."/>
            <person name="Tomsovsky M."/>
            <person name="Tulloss R.E."/>
            <person name="Uehling J."/>
            <person name="Grigoriev I.V."/>
            <person name="Vagvolgyi C."/>
            <person name="Papp T."/>
            <person name="Martin F.M."/>
            <person name="Miettinen O."/>
            <person name="Hibbett D.S."/>
            <person name="Nagy L.G."/>
        </authorList>
    </citation>
    <scope>NUCLEOTIDE SEQUENCE [LARGE SCALE GENOMIC DNA]</scope>
    <source>
        <strain evidence="2 3">CBS 166.37</strain>
    </source>
</reference>
<dbReference type="EMBL" id="ML213605">
    <property type="protein sequence ID" value="TFK38000.1"/>
    <property type="molecule type" value="Genomic_DNA"/>
</dbReference>
<evidence type="ECO:0000313" key="2">
    <source>
        <dbReference type="EMBL" id="TFK38000.1"/>
    </source>
</evidence>
<evidence type="ECO:0000313" key="3">
    <source>
        <dbReference type="Proteomes" id="UP000308652"/>
    </source>
</evidence>
<proteinExistence type="predicted"/>
<keyword evidence="1" id="KW-0732">Signal</keyword>
<gene>
    <name evidence="2" type="ORF">BDQ12DRAFT_723757</name>
</gene>